<evidence type="ECO:0000313" key="2">
    <source>
        <dbReference type="Proteomes" id="UP000298030"/>
    </source>
</evidence>
<comment type="caution">
    <text evidence="1">The sequence shown here is derived from an EMBL/GenBank/DDBJ whole genome shotgun (WGS) entry which is preliminary data.</text>
</comment>
<sequence>MRCSQAQRHSGSHSAGWDRGETLCACALTVIVAWRLLYPRIRTLVLLKELGRVRGSYLRGYLIRRRWDTKRISPSPTVLSWALAPGNTGYGLNTS</sequence>
<name>A0A4Y7TDN5_COPMI</name>
<dbReference type="Proteomes" id="UP000298030">
    <property type="component" value="Unassembled WGS sequence"/>
</dbReference>
<proteinExistence type="predicted"/>
<organism evidence="1 2">
    <name type="scientific">Coprinellus micaceus</name>
    <name type="common">Glistening ink-cap mushroom</name>
    <name type="synonym">Coprinus micaceus</name>
    <dbReference type="NCBI Taxonomy" id="71717"/>
    <lineage>
        <taxon>Eukaryota</taxon>
        <taxon>Fungi</taxon>
        <taxon>Dikarya</taxon>
        <taxon>Basidiomycota</taxon>
        <taxon>Agaricomycotina</taxon>
        <taxon>Agaricomycetes</taxon>
        <taxon>Agaricomycetidae</taxon>
        <taxon>Agaricales</taxon>
        <taxon>Agaricineae</taxon>
        <taxon>Psathyrellaceae</taxon>
        <taxon>Coprinellus</taxon>
    </lineage>
</organism>
<gene>
    <name evidence="1" type="ORF">FA13DRAFT_1732530</name>
</gene>
<reference evidence="1 2" key="1">
    <citation type="journal article" date="2019" name="Nat. Ecol. Evol.">
        <title>Megaphylogeny resolves global patterns of mushroom evolution.</title>
        <authorList>
            <person name="Varga T."/>
            <person name="Krizsan K."/>
            <person name="Foldi C."/>
            <person name="Dima B."/>
            <person name="Sanchez-Garcia M."/>
            <person name="Sanchez-Ramirez S."/>
            <person name="Szollosi G.J."/>
            <person name="Szarkandi J.G."/>
            <person name="Papp V."/>
            <person name="Albert L."/>
            <person name="Andreopoulos W."/>
            <person name="Angelini C."/>
            <person name="Antonin V."/>
            <person name="Barry K.W."/>
            <person name="Bougher N.L."/>
            <person name="Buchanan P."/>
            <person name="Buyck B."/>
            <person name="Bense V."/>
            <person name="Catcheside P."/>
            <person name="Chovatia M."/>
            <person name="Cooper J."/>
            <person name="Damon W."/>
            <person name="Desjardin D."/>
            <person name="Finy P."/>
            <person name="Geml J."/>
            <person name="Haridas S."/>
            <person name="Hughes K."/>
            <person name="Justo A."/>
            <person name="Karasinski D."/>
            <person name="Kautmanova I."/>
            <person name="Kiss B."/>
            <person name="Kocsube S."/>
            <person name="Kotiranta H."/>
            <person name="LaButti K.M."/>
            <person name="Lechner B.E."/>
            <person name="Liimatainen K."/>
            <person name="Lipzen A."/>
            <person name="Lukacs Z."/>
            <person name="Mihaltcheva S."/>
            <person name="Morgado L.N."/>
            <person name="Niskanen T."/>
            <person name="Noordeloos M.E."/>
            <person name="Ohm R.A."/>
            <person name="Ortiz-Santana B."/>
            <person name="Ovrebo C."/>
            <person name="Racz N."/>
            <person name="Riley R."/>
            <person name="Savchenko A."/>
            <person name="Shiryaev A."/>
            <person name="Soop K."/>
            <person name="Spirin V."/>
            <person name="Szebenyi C."/>
            <person name="Tomsovsky M."/>
            <person name="Tulloss R.E."/>
            <person name="Uehling J."/>
            <person name="Grigoriev I.V."/>
            <person name="Vagvolgyi C."/>
            <person name="Papp T."/>
            <person name="Martin F.M."/>
            <person name="Miettinen O."/>
            <person name="Hibbett D.S."/>
            <person name="Nagy L.G."/>
        </authorList>
    </citation>
    <scope>NUCLEOTIDE SEQUENCE [LARGE SCALE GENOMIC DNA]</scope>
    <source>
        <strain evidence="1 2">FP101781</strain>
    </source>
</reference>
<dbReference type="EMBL" id="QPFP01000018">
    <property type="protein sequence ID" value="TEB31659.1"/>
    <property type="molecule type" value="Genomic_DNA"/>
</dbReference>
<evidence type="ECO:0000313" key="1">
    <source>
        <dbReference type="EMBL" id="TEB31659.1"/>
    </source>
</evidence>
<accession>A0A4Y7TDN5</accession>
<protein>
    <submittedName>
        <fullName evidence="1">Uncharacterized protein</fullName>
    </submittedName>
</protein>
<keyword evidence="2" id="KW-1185">Reference proteome</keyword>
<dbReference type="AlphaFoldDB" id="A0A4Y7TDN5"/>